<feature type="compositionally biased region" description="Basic and acidic residues" evidence="1">
    <location>
        <begin position="176"/>
        <end position="185"/>
    </location>
</feature>
<dbReference type="AlphaFoldDB" id="A0AA40CAH1"/>
<protein>
    <submittedName>
        <fullName evidence="2">Uncharacterized protein</fullName>
    </submittedName>
</protein>
<keyword evidence="3" id="KW-1185">Reference proteome</keyword>
<reference evidence="2" key="1">
    <citation type="submission" date="2023-06" db="EMBL/GenBank/DDBJ databases">
        <title>Genome-scale phylogeny and comparative genomics of the fungal order Sordariales.</title>
        <authorList>
            <consortium name="Lawrence Berkeley National Laboratory"/>
            <person name="Hensen N."/>
            <person name="Bonometti L."/>
            <person name="Westerberg I."/>
            <person name="Brannstrom I.O."/>
            <person name="Guillou S."/>
            <person name="Cros-Aarteil S."/>
            <person name="Calhoun S."/>
            <person name="Haridas S."/>
            <person name="Kuo A."/>
            <person name="Mondo S."/>
            <person name="Pangilinan J."/>
            <person name="Riley R."/>
            <person name="LaButti K."/>
            <person name="Andreopoulos B."/>
            <person name="Lipzen A."/>
            <person name="Chen C."/>
            <person name="Yanf M."/>
            <person name="Daum C."/>
            <person name="Ng V."/>
            <person name="Clum A."/>
            <person name="Steindorff A."/>
            <person name="Ohm R."/>
            <person name="Martin F."/>
            <person name="Silar P."/>
            <person name="Natvig D."/>
            <person name="Lalanne C."/>
            <person name="Gautier V."/>
            <person name="Ament-velasquez S.L."/>
            <person name="Kruys A."/>
            <person name="Hutchinson M.I."/>
            <person name="Powell A.J."/>
            <person name="Barry K."/>
            <person name="Miller A.N."/>
            <person name="Grigoriev I.V."/>
            <person name="Debuchy R."/>
            <person name="Gladieux P."/>
            <person name="Thoren M.H."/>
            <person name="Johannesson H."/>
        </authorList>
    </citation>
    <scope>NUCLEOTIDE SEQUENCE</scope>
    <source>
        <strain evidence="2">SMH3391-2</strain>
    </source>
</reference>
<sequence length="345" mass="39112">MQVHCSPMLGEGTRSVDSGLCSPRVQFEHIIANIKIMGLALFNHFDTTFVSSLLFPEEHRSLHLPRSSPLGWGDRKRAHHYHDDSSRIAKPNGRHTLDARRRRRLSSQLSQFLQISPSRQSRHHSETLANFSSSVHASASHCVSIDKQQQHHHLLSNDYYDQQHNITQRRTRRRTPSLERQDAFRDASTTKTKLLRSRESSTDLHSRYHSYYISQRHVNIDTSDDDDDDQSYTDEEMMDDYSQPDFLAVSQSEPFYSHYDYMYSYLEDTVLSSGGGGGGGGSHDINREEVGSGEAAAAATAEEGKGGKYEDETETDIRKLIRNNERRLQQDLDGGVSVLGSLDGL</sequence>
<gene>
    <name evidence="2" type="ORF">B0T17DRAFT_240449</name>
</gene>
<organism evidence="2 3">
    <name type="scientific">Bombardia bombarda</name>
    <dbReference type="NCBI Taxonomy" id="252184"/>
    <lineage>
        <taxon>Eukaryota</taxon>
        <taxon>Fungi</taxon>
        <taxon>Dikarya</taxon>
        <taxon>Ascomycota</taxon>
        <taxon>Pezizomycotina</taxon>
        <taxon>Sordariomycetes</taxon>
        <taxon>Sordariomycetidae</taxon>
        <taxon>Sordariales</taxon>
        <taxon>Lasiosphaeriaceae</taxon>
        <taxon>Bombardia</taxon>
    </lineage>
</organism>
<proteinExistence type="predicted"/>
<feature type="region of interest" description="Disordered" evidence="1">
    <location>
        <begin position="158"/>
        <end position="201"/>
    </location>
</feature>
<evidence type="ECO:0000256" key="1">
    <source>
        <dbReference type="SAM" id="MobiDB-lite"/>
    </source>
</evidence>
<dbReference type="EMBL" id="JAULSR010000002">
    <property type="protein sequence ID" value="KAK0631102.1"/>
    <property type="molecule type" value="Genomic_DNA"/>
</dbReference>
<feature type="compositionally biased region" description="Basic and acidic residues" evidence="1">
    <location>
        <begin position="302"/>
        <end position="314"/>
    </location>
</feature>
<accession>A0AA40CAH1</accession>
<dbReference type="Proteomes" id="UP001174934">
    <property type="component" value="Unassembled WGS sequence"/>
</dbReference>
<feature type="region of interest" description="Disordered" evidence="1">
    <location>
        <begin position="290"/>
        <end position="314"/>
    </location>
</feature>
<feature type="region of interest" description="Disordered" evidence="1">
    <location>
        <begin position="73"/>
        <end position="97"/>
    </location>
</feature>
<comment type="caution">
    <text evidence="2">The sequence shown here is derived from an EMBL/GenBank/DDBJ whole genome shotgun (WGS) entry which is preliminary data.</text>
</comment>
<name>A0AA40CAH1_9PEZI</name>
<evidence type="ECO:0000313" key="3">
    <source>
        <dbReference type="Proteomes" id="UP001174934"/>
    </source>
</evidence>
<evidence type="ECO:0000313" key="2">
    <source>
        <dbReference type="EMBL" id="KAK0631102.1"/>
    </source>
</evidence>
<feature type="compositionally biased region" description="Low complexity" evidence="1">
    <location>
        <begin position="292"/>
        <end position="301"/>
    </location>
</feature>